<dbReference type="RefSeq" id="WP_316773228.1">
    <property type="nucleotide sequence ID" value="NZ_JASMWN010000002.1"/>
</dbReference>
<comment type="caution">
    <text evidence="2">The sequence shown here is derived from an EMBL/GenBank/DDBJ whole genome shotgun (WGS) entry which is preliminary data.</text>
</comment>
<dbReference type="InterPro" id="IPR029044">
    <property type="entry name" value="Nucleotide-diphossugar_trans"/>
</dbReference>
<dbReference type="CDD" id="cd00761">
    <property type="entry name" value="Glyco_tranf_GTA_type"/>
    <property type="match status" value="1"/>
</dbReference>
<name>A0ABU3V9I0_9RHOB</name>
<sequence>MNSDDRPNTVKPVAIDGHPTYDIEFSFCSLVTKNAQYQAMVQSMVDRGFDESCAEFLYIDNSASNQGDGYGGLNRLANHARGEFVVFCHQDVLALDGPERLREIIRELSEADPHWAVLGNAGLRGNEQFMFLNEQAVVFAAPQRERPEQVESLDENFILLRQDARLGFSCDLEGFHLYATDLVTQAKLRGFSSYAVDFRVEHLGKGTIDQVFYDACNRFEKKYVKALAERSVTTTCTRLDIGNARGDARRHRQTFVERGGQEFVRPSKRLKKVIRTRAAKNMLDVEGIRFEHPGDIPYLTYNAMRKGYYEKPMWRLIRDEMPTDLPVVVLGGGYGVISGLVNRRLGKDQRQVIVEANPQLFDLCRDNALRGGADRELCVLNLAIDYSGVDRVPFDVPADARAGGVVADRRAQQQANAILVPTTTLSQLLASKDMVAPYALICDINGAEFDLISDDPEGLKQCQLMVVKLHPNAFYAQGETISSFLRNLDHAGFEVRANDATVIAASRKPTA</sequence>
<keyword evidence="2" id="KW-0489">Methyltransferase</keyword>
<dbReference type="GO" id="GO:0032259">
    <property type="term" value="P:methylation"/>
    <property type="evidence" value="ECO:0007669"/>
    <property type="project" value="UniProtKB-KW"/>
</dbReference>
<gene>
    <name evidence="2" type="ORF">QO231_03015</name>
</gene>
<dbReference type="GO" id="GO:0008168">
    <property type="term" value="F:methyltransferase activity"/>
    <property type="evidence" value="ECO:0007669"/>
    <property type="project" value="UniProtKB-KW"/>
</dbReference>
<keyword evidence="2" id="KW-0808">Transferase</keyword>
<dbReference type="InterPro" id="IPR006342">
    <property type="entry name" value="FkbM_mtfrase"/>
</dbReference>
<keyword evidence="3" id="KW-1185">Reference proteome</keyword>
<organism evidence="2 3">
    <name type="scientific">Sedimentitalea todarodis</name>
    <dbReference type="NCBI Taxonomy" id="1631240"/>
    <lineage>
        <taxon>Bacteria</taxon>
        <taxon>Pseudomonadati</taxon>
        <taxon>Pseudomonadota</taxon>
        <taxon>Alphaproteobacteria</taxon>
        <taxon>Rhodobacterales</taxon>
        <taxon>Paracoccaceae</taxon>
        <taxon>Sedimentitalea</taxon>
    </lineage>
</organism>
<dbReference type="NCBIfam" id="TIGR01444">
    <property type="entry name" value="fkbM_fam"/>
    <property type="match status" value="1"/>
</dbReference>
<protein>
    <submittedName>
        <fullName evidence="2">FkbM family methyltransferase</fullName>
    </submittedName>
</protein>
<evidence type="ECO:0000259" key="1">
    <source>
        <dbReference type="Pfam" id="PF05050"/>
    </source>
</evidence>
<dbReference type="SUPFAM" id="SSF53448">
    <property type="entry name" value="Nucleotide-diphospho-sugar transferases"/>
    <property type="match status" value="1"/>
</dbReference>
<evidence type="ECO:0000313" key="2">
    <source>
        <dbReference type="EMBL" id="MDU9002823.1"/>
    </source>
</evidence>
<reference evidence="3" key="1">
    <citation type="submission" date="2023-05" db="EMBL/GenBank/DDBJ databases">
        <title>Sedimentitalea sp. nov. JM2-8.</title>
        <authorList>
            <person name="Huang J."/>
        </authorList>
    </citation>
    <scope>NUCLEOTIDE SEQUENCE [LARGE SCALE GENOMIC DNA]</scope>
    <source>
        <strain evidence="3">KHS03</strain>
    </source>
</reference>
<dbReference type="Gene3D" id="3.40.50.150">
    <property type="entry name" value="Vaccinia Virus protein VP39"/>
    <property type="match status" value="1"/>
</dbReference>
<dbReference type="Gene3D" id="3.90.550.10">
    <property type="entry name" value="Spore Coat Polysaccharide Biosynthesis Protein SpsA, Chain A"/>
    <property type="match status" value="1"/>
</dbReference>
<feature type="domain" description="Methyltransferase FkbM" evidence="1">
    <location>
        <begin position="350"/>
        <end position="494"/>
    </location>
</feature>
<proteinExistence type="predicted"/>
<dbReference type="EMBL" id="JASMWN010000002">
    <property type="protein sequence ID" value="MDU9002823.1"/>
    <property type="molecule type" value="Genomic_DNA"/>
</dbReference>
<evidence type="ECO:0000313" key="3">
    <source>
        <dbReference type="Proteomes" id="UP001255416"/>
    </source>
</evidence>
<dbReference type="Proteomes" id="UP001255416">
    <property type="component" value="Unassembled WGS sequence"/>
</dbReference>
<dbReference type="Pfam" id="PF05050">
    <property type="entry name" value="Methyltransf_21"/>
    <property type="match status" value="1"/>
</dbReference>
<accession>A0ABU3V9I0</accession>
<dbReference type="InterPro" id="IPR029063">
    <property type="entry name" value="SAM-dependent_MTases_sf"/>
</dbReference>